<reference evidence="1" key="1">
    <citation type="submission" date="2014-05" db="EMBL/GenBank/DDBJ databases">
        <authorList>
            <person name="Chronopoulou M."/>
        </authorList>
    </citation>
    <scope>NUCLEOTIDE SEQUENCE</scope>
    <source>
        <tissue evidence="1">Whole organism</tissue>
    </source>
</reference>
<protein>
    <submittedName>
        <fullName evidence="1">Uncharacterized protein</fullName>
    </submittedName>
</protein>
<feature type="non-terminal residue" evidence="1">
    <location>
        <position position="1"/>
    </location>
</feature>
<proteinExistence type="predicted"/>
<organism evidence="1">
    <name type="scientific">Lepeophtheirus salmonis</name>
    <name type="common">Salmon louse</name>
    <name type="synonym">Caligus salmonis</name>
    <dbReference type="NCBI Taxonomy" id="72036"/>
    <lineage>
        <taxon>Eukaryota</taxon>
        <taxon>Metazoa</taxon>
        <taxon>Ecdysozoa</taxon>
        <taxon>Arthropoda</taxon>
        <taxon>Crustacea</taxon>
        <taxon>Multicrustacea</taxon>
        <taxon>Hexanauplia</taxon>
        <taxon>Copepoda</taxon>
        <taxon>Siphonostomatoida</taxon>
        <taxon>Caligidae</taxon>
        <taxon>Lepeophtheirus</taxon>
    </lineage>
</organism>
<dbReference type="AlphaFoldDB" id="A0A0K2TXL8"/>
<accession>A0A0K2TXL8</accession>
<dbReference type="EMBL" id="HACA01013377">
    <property type="protein sequence ID" value="CDW30738.1"/>
    <property type="molecule type" value="Transcribed_RNA"/>
</dbReference>
<name>A0A0K2TXL8_LEPSM</name>
<evidence type="ECO:0000313" key="1">
    <source>
        <dbReference type="EMBL" id="CDW30738.1"/>
    </source>
</evidence>
<sequence>QIVESLNYDFIPVIFDYKDLLHNQTIAETKTNKLSHVSNCKNIRATTKYATCDRSPPRQCKRQEGCKGHWHLHPDCLQHLKVHVG</sequence>